<dbReference type="Proteomes" id="UP001153076">
    <property type="component" value="Unassembled WGS sequence"/>
</dbReference>
<evidence type="ECO:0000313" key="2">
    <source>
        <dbReference type="EMBL" id="KAJ8439939.1"/>
    </source>
</evidence>
<dbReference type="EMBL" id="JAKOGI010000205">
    <property type="protein sequence ID" value="KAJ8439939.1"/>
    <property type="molecule type" value="Genomic_DNA"/>
</dbReference>
<feature type="region of interest" description="Disordered" evidence="1">
    <location>
        <begin position="133"/>
        <end position="157"/>
    </location>
</feature>
<feature type="compositionally biased region" description="Basic and acidic residues" evidence="1">
    <location>
        <begin position="133"/>
        <end position="145"/>
    </location>
</feature>
<comment type="caution">
    <text evidence="2">The sequence shown here is derived from an EMBL/GenBank/DDBJ whole genome shotgun (WGS) entry which is preliminary data.</text>
</comment>
<gene>
    <name evidence="2" type="ORF">Cgig2_004005</name>
</gene>
<dbReference type="AlphaFoldDB" id="A0A9Q1KAI6"/>
<organism evidence="2 3">
    <name type="scientific">Carnegiea gigantea</name>
    <dbReference type="NCBI Taxonomy" id="171969"/>
    <lineage>
        <taxon>Eukaryota</taxon>
        <taxon>Viridiplantae</taxon>
        <taxon>Streptophyta</taxon>
        <taxon>Embryophyta</taxon>
        <taxon>Tracheophyta</taxon>
        <taxon>Spermatophyta</taxon>
        <taxon>Magnoliopsida</taxon>
        <taxon>eudicotyledons</taxon>
        <taxon>Gunneridae</taxon>
        <taxon>Pentapetalae</taxon>
        <taxon>Caryophyllales</taxon>
        <taxon>Cactineae</taxon>
        <taxon>Cactaceae</taxon>
        <taxon>Cactoideae</taxon>
        <taxon>Echinocereeae</taxon>
        <taxon>Carnegiea</taxon>
    </lineage>
</organism>
<sequence length="157" mass="17095">MPTGVARWSLKICCCTTNTDVFALKSIETKKSPITPNSGLSLQSDKPSNIIGFIPCFLPTIHMSIGMASFNDCTAEMVSSPVLTTTSLYTTLSFFSFFTQNHVTTPSSNFLSDSTSPLYSFAKNRITIRDTSERATIRSAKERASRASGPPMKSMAN</sequence>
<keyword evidence="3" id="KW-1185">Reference proteome</keyword>
<name>A0A9Q1KAI6_9CARY</name>
<reference evidence="2" key="1">
    <citation type="submission" date="2022-04" db="EMBL/GenBank/DDBJ databases">
        <title>Carnegiea gigantea Genome sequencing and assembly v2.</title>
        <authorList>
            <person name="Copetti D."/>
            <person name="Sanderson M.J."/>
            <person name="Burquez A."/>
            <person name="Wojciechowski M.F."/>
        </authorList>
    </citation>
    <scope>NUCLEOTIDE SEQUENCE</scope>
    <source>
        <strain evidence="2">SGP5-SGP5p</strain>
        <tissue evidence="2">Aerial part</tissue>
    </source>
</reference>
<evidence type="ECO:0000313" key="3">
    <source>
        <dbReference type="Proteomes" id="UP001153076"/>
    </source>
</evidence>
<protein>
    <submittedName>
        <fullName evidence="2">Uncharacterized protein</fullName>
    </submittedName>
</protein>
<proteinExistence type="predicted"/>
<accession>A0A9Q1KAI6</accession>
<evidence type="ECO:0000256" key="1">
    <source>
        <dbReference type="SAM" id="MobiDB-lite"/>
    </source>
</evidence>